<evidence type="ECO:0000313" key="5">
    <source>
        <dbReference type="Proteomes" id="UP000255110"/>
    </source>
</evidence>
<evidence type="ECO:0000313" key="4">
    <source>
        <dbReference type="Proteomes" id="UP000054820"/>
    </source>
</evidence>
<feature type="transmembrane region" description="Helical" evidence="1">
    <location>
        <begin position="82"/>
        <end position="103"/>
    </location>
</feature>
<dbReference type="Proteomes" id="UP000054820">
    <property type="component" value="Unassembled WGS sequence"/>
</dbReference>
<evidence type="ECO:0000313" key="2">
    <source>
        <dbReference type="EMBL" id="KTD77813.1"/>
    </source>
</evidence>
<feature type="transmembrane region" description="Helical" evidence="1">
    <location>
        <begin position="123"/>
        <end position="141"/>
    </location>
</feature>
<evidence type="ECO:0000256" key="1">
    <source>
        <dbReference type="SAM" id="Phobius"/>
    </source>
</evidence>
<feature type="transmembrane region" description="Helical" evidence="1">
    <location>
        <begin position="12"/>
        <end position="31"/>
    </location>
</feature>
<dbReference type="EMBL" id="UGOY01000001">
    <property type="protein sequence ID" value="STY24453.1"/>
    <property type="molecule type" value="Genomic_DNA"/>
</dbReference>
<protein>
    <recommendedName>
        <fullName evidence="6">Transmembrane protein</fullName>
    </recommendedName>
</protein>
<reference evidence="3 5" key="2">
    <citation type="submission" date="2018-06" db="EMBL/GenBank/DDBJ databases">
        <authorList>
            <consortium name="Pathogen Informatics"/>
            <person name="Doyle S."/>
        </authorList>
    </citation>
    <scope>NUCLEOTIDE SEQUENCE [LARGE SCALE GENOMIC DNA]</scope>
    <source>
        <strain evidence="3 5">NCTC11991</strain>
    </source>
</reference>
<sequence>MNYGKIRINISYITFLILLITANCVLIMCTLDKKGLNPNTSPLVWASAAIFLSFIMDRILMMLSQSLQINKIPNNDGKNKSTILYAILHVTFSIILLIVVIYFSARFIHFWYKSLFPPNQNLVYSPQFFGLIGGYLFYIIVRVPLKYFFSFIYSSIGKVSKLPTYRLINDGVEINFNMIDVSDPKKQYTAFLHFKDIERIQILTYMDALSYFRYQINADIRLQAMENSFLLGKKQPDYYISPPAGNGTNVIIEGTNLFYFLTFKTKDATDLTDAFKAFKEQIS</sequence>
<dbReference type="EMBL" id="LNYZ01000012">
    <property type="protein sequence ID" value="KTD77813.1"/>
    <property type="molecule type" value="Genomic_DNA"/>
</dbReference>
<accession>A0A378LCB0</accession>
<evidence type="ECO:0008006" key="6">
    <source>
        <dbReference type="Google" id="ProtNLM"/>
    </source>
</evidence>
<reference evidence="2 4" key="1">
    <citation type="submission" date="2015-11" db="EMBL/GenBank/DDBJ databases">
        <title>Genomic analysis of 38 Legionella species identifies large and diverse effector repertoires.</title>
        <authorList>
            <person name="Burstein D."/>
            <person name="Amaro F."/>
            <person name="Zusman T."/>
            <person name="Lifshitz Z."/>
            <person name="Cohen O."/>
            <person name="Gilbert J.A."/>
            <person name="Pupko T."/>
            <person name="Shuman H.A."/>
            <person name="Segal G."/>
        </authorList>
    </citation>
    <scope>NUCLEOTIDE SEQUENCE [LARGE SCALE GENOMIC DNA]</scope>
    <source>
        <strain evidence="2 4">SC-18-C9</strain>
    </source>
</reference>
<evidence type="ECO:0000313" key="3">
    <source>
        <dbReference type="EMBL" id="STY24453.1"/>
    </source>
</evidence>
<proteinExistence type="predicted"/>
<keyword evidence="1" id="KW-1133">Transmembrane helix</keyword>
<organism evidence="3 5">
    <name type="scientific">Legionella steigerwaltii</name>
    <dbReference type="NCBI Taxonomy" id="460"/>
    <lineage>
        <taxon>Bacteria</taxon>
        <taxon>Pseudomonadati</taxon>
        <taxon>Pseudomonadota</taxon>
        <taxon>Gammaproteobacteria</taxon>
        <taxon>Legionellales</taxon>
        <taxon>Legionellaceae</taxon>
        <taxon>Legionella</taxon>
    </lineage>
</organism>
<gene>
    <name evidence="2" type="ORF">Lstg_1536</name>
    <name evidence="3" type="ORF">NCTC11991_03078</name>
</gene>
<dbReference type="Proteomes" id="UP000255110">
    <property type="component" value="Unassembled WGS sequence"/>
</dbReference>
<dbReference type="OrthoDB" id="5653125at2"/>
<keyword evidence="4" id="KW-1185">Reference proteome</keyword>
<dbReference type="AlphaFoldDB" id="A0A378LCB0"/>
<feature type="transmembrane region" description="Helical" evidence="1">
    <location>
        <begin position="43"/>
        <end position="61"/>
    </location>
</feature>
<keyword evidence="1" id="KW-0812">Transmembrane</keyword>
<name>A0A378LCB0_9GAMM</name>
<keyword evidence="1" id="KW-0472">Membrane</keyword>